<feature type="compositionally biased region" description="Basic and acidic residues" evidence="1">
    <location>
        <begin position="44"/>
        <end position="55"/>
    </location>
</feature>
<feature type="region of interest" description="Disordered" evidence="1">
    <location>
        <begin position="1"/>
        <end position="136"/>
    </location>
</feature>
<feature type="compositionally biased region" description="Polar residues" evidence="1">
    <location>
        <begin position="62"/>
        <end position="82"/>
    </location>
</feature>
<evidence type="ECO:0000313" key="2">
    <source>
        <dbReference type="EMBL" id="RVE75370.1"/>
    </source>
</evidence>
<keyword evidence="3" id="KW-1185">Reference proteome</keyword>
<dbReference type="EMBL" id="CM012438">
    <property type="protein sequence ID" value="RVE75370.1"/>
    <property type="molecule type" value="Genomic_DNA"/>
</dbReference>
<reference evidence="2 3" key="2">
    <citation type="submission" date="2019-01" db="EMBL/GenBank/DDBJ databases">
        <title>A chromosome length genome reference of the Java medaka (oryzias javanicus).</title>
        <authorList>
            <person name="Herpin A."/>
            <person name="Takehana Y."/>
            <person name="Naruse K."/>
            <person name="Ansai S."/>
            <person name="Kawaguchi M."/>
        </authorList>
    </citation>
    <scope>NUCLEOTIDE SEQUENCE [LARGE SCALE GENOMIC DNA]</scope>
    <source>
        <strain evidence="2">RS831</strain>
        <tissue evidence="2">Whole body</tissue>
    </source>
</reference>
<protein>
    <submittedName>
        <fullName evidence="2">Uncharacterized protein</fullName>
    </submittedName>
</protein>
<evidence type="ECO:0000256" key="1">
    <source>
        <dbReference type="SAM" id="MobiDB-lite"/>
    </source>
</evidence>
<feature type="compositionally biased region" description="Basic and acidic residues" evidence="1">
    <location>
        <begin position="86"/>
        <end position="97"/>
    </location>
</feature>
<sequence length="136" mass="15025">MDQCEDTQEGAPPSKNTLFREDERQSKAQRNQPGPGSESSRVSFRSDKSKNKNPDFKAISSGVEQGQQVTRRVQSAASSCGSMKSDWSKGEPPDFKTEPGPSDSQKKRSRPESAERPRTGESGPDGFFWNRLQGLC</sequence>
<proteinExistence type="predicted"/>
<feature type="compositionally biased region" description="Polar residues" evidence="1">
    <location>
        <begin position="28"/>
        <end position="43"/>
    </location>
</feature>
<dbReference type="AlphaFoldDB" id="A0A437DKR6"/>
<gene>
    <name evidence="2" type="ORF">OJAV_G00016290</name>
</gene>
<organism evidence="2 3">
    <name type="scientific">Oryzias javanicus</name>
    <name type="common">Javanese ricefish</name>
    <name type="synonym">Aplocheilus javanicus</name>
    <dbReference type="NCBI Taxonomy" id="123683"/>
    <lineage>
        <taxon>Eukaryota</taxon>
        <taxon>Metazoa</taxon>
        <taxon>Chordata</taxon>
        <taxon>Craniata</taxon>
        <taxon>Vertebrata</taxon>
        <taxon>Euteleostomi</taxon>
        <taxon>Actinopterygii</taxon>
        <taxon>Neopterygii</taxon>
        <taxon>Teleostei</taxon>
        <taxon>Neoteleostei</taxon>
        <taxon>Acanthomorphata</taxon>
        <taxon>Ovalentaria</taxon>
        <taxon>Atherinomorphae</taxon>
        <taxon>Beloniformes</taxon>
        <taxon>Adrianichthyidae</taxon>
        <taxon>Oryziinae</taxon>
        <taxon>Oryzias</taxon>
    </lineage>
</organism>
<dbReference type="Proteomes" id="UP000283210">
    <property type="component" value="Chromosome 2"/>
</dbReference>
<reference evidence="2 3" key="1">
    <citation type="submission" date="2018-11" db="EMBL/GenBank/DDBJ databases">
        <authorList>
            <person name="Lopez-Roques C."/>
            <person name="Donnadieu C."/>
            <person name="Bouchez O."/>
            <person name="Klopp C."/>
            <person name="Cabau C."/>
            <person name="Zahm M."/>
        </authorList>
    </citation>
    <scope>NUCLEOTIDE SEQUENCE [LARGE SCALE GENOMIC DNA]</scope>
    <source>
        <strain evidence="2">RS831</strain>
        <tissue evidence="2">Whole body</tissue>
    </source>
</reference>
<name>A0A437DKR6_ORYJA</name>
<dbReference type="OrthoDB" id="654191at2759"/>
<evidence type="ECO:0000313" key="3">
    <source>
        <dbReference type="Proteomes" id="UP000283210"/>
    </source>
</evidence>
<feature type="compositionally biased region" description="Basic and acidic residues" evidence="1">
    <location>
        <begin position="104"/>
        <end position="119"/>
    </location>
</feature>
<accession>A0A437DKR6</accession>